<sequence length="875" mass="96847">MILSISPFSRLRARTRLLLAFTILSVSAMILALVGWQGLSNTDRALNIFEQQALPDISRSLELAERTANLAAIAPYVTSAGTPYMLEGLSQTLKAKIEKVLSLAQRIPQLDAAAPNLQTLLQRLDSTVNELIDLTRQHLFLREDLREYEYRLRSLMDGAEPFDTVHSATPVTRLAEMLMTASHSQSADSLAITRQRFIRQLDSFHRSAVGGADHDYNELYAVGVGPENLFDLRLKQLSLEQRSAFLLASTRAISEQLSGEVQHFVDQIQSRISHESQRVGAAVSSGKTGILLISFLCIVAALGGVWMVRELVMNLASVTLVMSRLAEGDTHQQTPAIERSDEIGDLARAFQVFRENAVQIDRISHDLQEQSHLLETVFTNINDGLSVFDREGRLIAWNPQYLLILELPQNSLEKGMSIEQVHGLLSKEAQESWALDGMALDKDEVNQMRRQQPQHFERHFANGRVVEFRSSPMPDGGFVTLYSDLTERKTVEAQLRQSQKMEVLGQLTGGVAHDFNNLLAAMYGNLQLLESTLYDAPKPLKYARRALASAERGKNLTQRLLAFSRKQHLTPEPTAVDPLIEGMLDLIEYSVGSAIKIKLELGAADWLVDVDPGQLENALLNLTINSSAAMPDGGTLTFCTRQCHGIELNGGVCDAVHIEVADTGCGISEAHLRRVFEPFFTTKEIGQGSGLGLSMVYGFVKQSEGDIRVQSQQGQGTTIGIYLRRKAESAALPRADTVTAFNDGQNRCVLMVEDDHQVREAGQALLEKLEYRVIAVASVDEALQQLHQRDDIDIVFTDINLGTAVNGLHLAKKIDSQWPEIPVLLTSGLSVQHLSEQYGLQQTGIVLAKPYKLEELAMALDSTFTRHTDQGGRDL</sequence>
<dbReference type="Gene3D" id="1.10.287.130">
    <property type="match status" value="1"/>
</dbReference>
<dbReference type="InterPro" id="IPR001789">
    <property type="entry name" value="Sig_transdc_resp-reg_receiver"/>
</dbReference>
<dbReference type="STRING" id="355243.SAMN03080615_01719"/>
<dbReference type="OrthoDB" id="9772100at2"/>
<evidence type="ECO:0000259" key="10">
    <source>
        <dbReference type="PROSITE" id="PS50885"/>
    </source>
</evidence>
<evidence type="ECO:0000259" key="8">
    <source>
        <dbReference type="PROSITE" id="PS50109"/>
    </source>
</evidence>
<evidence type="ECO:0000313" key="11">
    <source>
        <dbReference type="EMBL" id="SEQ50240.1"/>
    </source>
</evidence>
<dbReference type="Gene3D" id="6.10.340.10">
    <property type="match status" value="1"/>
</dbReference>
<accession>A0A1H9GJI7</accession>
<dbReference type="Gene3D" id="3.30.450.20">
    <property type="entry name" value="PAS domain"/>
    <property type="match status" value="1"/>
</dbReference>
<comment type="catalytic activity">
    <reaction evidence="1">
        <text>ATP + protein L-histidine = ADP + protein N-phospho-L-histidine.</text>
        <dbReference type="EC" id="2.7.13.3"/>
    </reaction>
</comment>
<dbReference type="SMART" id="SM00388">
    <property type="entry name" value="HisKA"/>
    <property type="match status" value="1"/>
</dbReference>
<dbReference type="Pfam" id="PF02518">
    <property type="entry name" value="HATPase_c"/>
    <property type="match status" value="1"/>
</dbReference>
<evidence type="ECO:0000256" key="4">
    <source>
        <dbReference type="ARBA" id="ARBA00022553"/>
    </source>
</evidence>
<dbReference type="PANTHER" id="PTHR43065">
    <property type="entry name" value="SENSOR HISTIDINE KINASE"/>
    <property type="match status" value="1"/>
</dbReference>
<dbReference type="InterPro" id="IPR036097">
    <property type="entry name" value="HisK_dim/P_sf"/>
</dbReference>
<dbReference type="SUPFAM" id="SSF52172">
    <property type="entry name" value="CheY-like"/>
    <property type="match status" value="1"/>
</dbReference>
<keyword evidence="12" id="KW-1185">Reference proteome</keyword>
<reference evidence="12" key="1">
    <citation type="submission" date="2016-10" db="EMBL/GenBank/DDBJ databases">
        <authorList>
            <person name="Varghese N."/>
            <person name="Submissions S."/>
        </authorList>
    </citation>
    <scope>NUCLEOTIDE SEQUENCE [LARGE SCALE GENOMIC DNA]</scope>
    <source>
        <strain evidence="12">DSM 18887</strain>
    </source>
</reference>
<evidence type="ECO:0000256" key="5">
    <source>
        <dbReference type="ARBA" id="ARBA00022679"/>
    </source>
</evidence>
<dbReference type="InterPro" id="IPR003594">
    <property type="entry name" value="HATPase_dom"/>
</dbReference>
<dbReference type="InterPro" id="IPR003661">
    <property type="entry name" value="HisK_dim/P_dom"/>
</dbReference>
<evidence type="ECO:0000313" key="12">
    <source>
        <dbReference type="Proteomes" id="UP000198749"/>
    </source>
</evidence>
<dbReference type="SMART" id="SM00387">
    <property type="entry name" value="HATPase_c"/>
    <property type="match status" value="1"/>
</dbReference>
<dbReference type="SUPFAM" id="SSF158472">
    <property type="entry name" value="HAMP domain-like"/>
    <property type="match status" value="1"/>
</dbReference>
<evidence type="ECO:0000256" key="1">
    <source>
        <dbReference type="ARBA" id="ARBA00000085"/>
    </source>
</evidence>
<dbReference type="PROSITE" id="PS50110">
    <property type="entry name" value="RESPONSE_REGULATORY"/>
    <property type="match status" value="1"/>
</dbReference>
<dbReference type="InterPro" id="IPR038188">
    <property type="entry name" value="TorS_sensor_sf"/>
</dbReference>
<dbReference type="PROSITE" id="PS50885">
    <property type="entry name" value="HAMP"/>
    <property type="match status" value="1"/>
</dbReference>
<dbReference type="CDD" id="cd06225">
    <property type="entry name" value="HAMP"/>
    <property type="match status" value="1"/>
</dbReference>
<dbReference type="AlphaFoldDB" id="A0A1H9GJI7"/>
<dbReference type="Gene3D" id="3.40.50.2300">
    <property type="match status" value="1"/>
</dbReference>
<feature type="domain" description="Response regulatory" evidence="9">
    <location>
        <begin position="748"/>
        <end position="864"/>
    </location>
</feature>
<dbReference type="CDD" id="cd00082">
    <property type="entry name" value="HisKA"/>
    <property type="match status" value="1"/>
</dbReference>
<dbReference type="Pfam" id="PF12860">
    <property type="entry name" value="PAS_7"/>
    <property type="match status" value="1"/>
</dbReference>
<dbReference type="InterPro" id="IPR005467">
    <property type="entry name" value="His_kinase_dom"/>
</dbReference>
<dbReference type="InterPro" id="IPR004358">
    <property type="entry name" value="Sig_transdc_His_kin-like_C"/>
</dbReference>
<dbReference type="SUPFAM" id="SSF55874">
    <property type="entry name" value="ATPase domain of HSP90 chaperone/DNA topoisomerase II/histidine kinase"/>
    <property type="match status" value="1"/>
</dbReference>
<dbReference type="PROSITE" id="PS50109">
    <property type="entry name" value="HIS_KIN"/>
    <property type="match status" value="1"/>
</dbReference>
<keyword evidence="4 7" id="KW-0597">Phosphoprotein</keyword>
<dbReference type="GO" id="GO:0016020">
    <property type="term" value="C:membrane"/>
    <property type="evidence" value="ECO:0007669"/>
    <property type="project" value="UniProtKB-SubCell"/>
</dbReference>
<name>A0A1H9GJI7_9GAMM</name>
<dbReference type="EMBL" id="FOGB01000004">
    <property type="protein sequence ID" value="SEQ50240.1"/>
    <property type="molecule type" value="Genomic_DNA"/>
</dbReference>
<dbReference type="SUPFAM" id="SSF47384">
    <property type="entry name" value="Homodimeric domain of signal transducing histidine kinase"/>
    <property type="match status" value="1"/>
</dbReference>
<dbReference type="InterPro" id="IPR036890">
    <property type="entry name" value="HATPase_C_sf"/>
</dbReference>
<organism evidence="11 12">
    <name type="scientific">Amphritea atlantica</name>
    <dbReference type="NCBI Taxonomy" id="355243"/>
    <lineage>
        <taxon>Bacteria</taxon>
        <taxon>Pseudomonadati</taxon>
        <taxon>Pseudomonadota</taxon>
        <taxon>Gammaproteobacteria</taxon>
        <taxon>Oceanospirillales</taxon>
        <taxon>Oceanospirillaceae</taxon>
        <taxon>Amphritea</taxon>
    </lineage>
</organism>
<dbReference type="Gene3D" id="3.30.565.10">
    <property type="entry name" value="Histidine kinase-like ATPase, C-terminal domain"/>
    <property type="match status" value="1"/>
</dbReference>
<dbReference type="Pfam" id="PF00672">
    <property type="entry name" value="HAMP"/>
    <property type="match status" value="1"/>
</dbReference>
<keyword evidence="5" id="KW-0808">Transferase</keyword>
<dbReference type="GO" id="GO:0000155">
    <property type="term" value="F:phosphorelay sensor kinase activity"/>
    <property type="evidence" value="ECO:0007669"/>
    <property type="project" value="InterPro"/>
</dbReference>
<dbReference type="RefSeq" id="WP_091356643.1">
    <property type="nucleotide sequence ID" value="NZ_AP025284.1"/>
</dbReference>
<gene>
    <name evidence="11" type="ORF">SAMN03080615_01719</name>
</gene>
<keyword evidence="6 11" id="KW-0418">Kinase</keyword>
<dbReference type="Gene3D" id="1.20.58.920">
    <property type="match status" value="2"/>
</dbReference>
<protein>
    <recommendedName>
        <fullName evidence="3">histidine kinase</fullName>
        <ecNumber evidence="3">2.7.13.3</ecNumber>
    </recommendedName>
</protein>
<dbReference type="SUPFAM" id="SSF55785">
    <property type="entry name" value="PYP-like sensor domain (PAS domain)"/>
    <property type="match status" value="1"/>
</dbReference>
<dbReference type="InterPro" id="IPR011006">
    <property type="entry name" value="CheY-like_superfamily"/>
</dbReference>
<feature type="domain" description="HAMP" evidence="10">
    <location>
        <begin position="309"/>
        <end position="362"/>
    </location>
</feature>
<dbReference type="EC" id="2.7.13.3" evidence="3"/>
<evidence type="ECO:0000256" key="6">
    <source>
        <dbReference type="ARBA" id="ARBA00022777"/>
    </source>
</evidence>
<dbReference type="Pfam" id="PF00072">
    <property type="entry name" value="Response_reg"/>
    <property type="match status" value="1"/>
</dbReference>
<dbReference type="InterPro" id="IPR003660">
    <property type="entry name" value="HAMP_dom"/>
</dbReference>
<dbReference type="Pfam" id="PF00512">
    <property type="entry name" value="HisKA"/>
    <property type="match status" value="1"/>
</dbReference>
<evidence type="ECO:0000256" key="2">
    <source>
        <dbReference type="ARBA" id="ARBA00004370"/>
    </source>
</evidence>
<evidence type="ECO:0000256" key="3">
    <source>
        <dbReference type="ARBA" id="ARBA00012438"/>
    </source>
</evidence>
<proteinExistence type="predicted"/>
<evidence type="ECO:0000259" key="9">
    <source>
        <dbReference type="PROSITE" id="PS50110"/>
    </source>
</evidence>
<feature type="domain" description="Histidine kinase" evidence="8">
    <location>
        <begin position="510"/>
        <end position="727"/>
    </location>
</feature>
<dbReference type="SMART" id="SM00304">
    <property type="entry name" value="HAMP"/>
    <property type="match status" value="1"/>
</dbReference>
<evidence type="ECO:0000256" key="7">
    <source>
        <dbReference type="PROSITE-ProRule" id="PRU00169"/>
    </source>
</evidence>
<dbReference type="PANTHER" id="PTHR43065:SF42">
    <property type="entry name" value="TWO-COMPONENT SENSOR PPRA"/>
    <property type="match status" value="1"/>
</dbReference>
<comment type="subcellular location">
    <subcellularLocation>
        <location evidence="2">Membrane</location>
    </subcellularLocation>
</comment>
<dbReference type="SMART" id="SM00448">
    <property type="entry name" value="REC"/>
    <property type="match status" value="1"/>
</dbReference>
<dbReference type="PRINTS" id="PR00344">
    <property type="entry name" value="BCTRLSENSOR"/>
</dbReference>
<feature type="modified residue" description="4-aspartylphosphate" evidence="7">
    <location>
        <position position="798"/>
    </location>
</feature>
<dbReference type="Proteomes" id="UP000198749">
    <property type="component" value="Unassembled WGS sequence"/>
</dbReference>
<dbReference type="InterPro" id="IPR035965">
    <property type="entry name" value="PAS-like_dom_sf"/>
</dbReference>